<evidence type="ECO:0000256" key="1">
    <source>
        <dbReference type="SAM" id="Coils"/>
    </source>
</evidence>
<dbReference type="EMBL" id="JAVRJZ010000003">
    <property type="protein sequence ID" value="KAK2725012.1"/>
    <property type="molecule type" value="Genomic_DNA"/>
</dbReference>
<dbReference type="Gene3D" id="3.40.50.410">
    <property type="entry name" value="von Willebrand factor, type A domain"/>
    <property type="match status" value="1"/>
</dbReference>
<feature type="compositionally biased region" description="Basic and acidic residues" evidence="2">
    <location>
        <begin position="271"/>
        <end position="294"/>
    </location>
</feature>
<dbReference type="GO" id="GO:0032991">
    <property type="term" value="C:protein-containing complex"/>
    <property type="evidence" value="ECO:0007669"/>
    <property type="project" value="UniProtKB-ARBA"/>
</dbReference>
<protein>
    <recommendedName>
        <fullName evidence="6">VWFA domain-containing protein</fullName>
    </recommendedName>
</protein>
<feature type="transmembrane region" description="Helical" evidence="3">
    <location>
        <begin position="6"/>
        <end position="24"/>
    </location>
</feature>
<feature type="region of interest" description="Disordered" evidence="2">
    <location>
        <begin position="264"/>
        <end position="294"/>
    </location>
</feature>
<keyword evidence="1" id="KW-0175">Coiled coil</keyword>
<feature type="coiled-coil region" evidence="1">
    <location>
        <begin position="31"/>
        <end position="189"/>
    </location>
</feature>
<name>A0AA88IQS4_ARTSF</name>
<evidence type="ECO:0008006" key="6">
    <source>
        <dbReference type="Google" id="ProtNLM"/>
    </source>
</evidence>
<evidence type="ECO:0000256" key="2">
    <source>
        <dbReference type="SAM" id="MobiDB-lite"/>
    </source>
</evidence>
<keyword evidence="3" id="KW-0472">Membrane</keyword>
<evidence type="ECO:0000256" key="3">
    <source>
        <dbReference type="SAM" id="Phobius"/>
    </source>
</evidence>
<keyword evidence="3" id="KW-0812">Transmembrane</keyword>
<comment type="caution">
    <text evidence="4">The sequence shown here is derived from an EMBL/GenBank/DDBJ whole genome shotgun (WGS) entry which is preliminary data.</text>
</comment>
<reference evidence="4" key="1">
    <citation type="submission" date="2023-07" db="EMBL/GenBank/DDBJ databases">
        <title>Chromosome-level genome assembly of Artemia franciscana.</title>
        <authorList>
            <person name="Jo E."/>
        </authorList>
    </citation>
    <scope>NUCLEOTIDE SEQUENCE</scope>
    <source>
        <tissue evidence="4">Whole body</tissue>
    </source>
</reference>
<keyword evidence="5" id="KW-1185">Reference proteome</keyword>
<organism evidence="4 5">
    <name type="scientific">Artemia franciscana</name>
    <name type="common">Brine shrimp</name>
    <name type="synonym">Artemia sanfranciscana</name>
    <dbReference type="NCBI Taxonomy" id="6661"/>
    <lineage>
        <taxon>Eukaryota</taxon>
        <taxon>Metazoa</taxon>
        <taxon>Ecdysozoa</taxon>
        <taxon>Arthropoda</taxon>
        <taxon>Crustacea</taxon>
        <taxon>Branchiopoda</taxon>
        <taxon>Anostraca</taxon>
        <taxon>Artemiidae</taxon>
        <taxon>Artemia</taxon>
    </lineage>
</organism>
<proteinExistence type="predicted"/>
<keyword evidence="3" id="KW-1133">Transmembrane helix</keyword>
<accession>A0AA88IQS4</accession>
<gene>
    <name evidence="4" type="ORF">QYM36_001457</name>
</gene>
<evidence type="ECO:0000313" key="4">
    <source>
        <dbReference type="EMBL" id="KAK2725012.1"/>
    </source>
</evidence>
<dbReference type="AlphaFoldDB" id="A0AA88IQS4"/>
<evidence type="ECO:0000313" key="5">
    <source>
        <dbReference type="Proteomes" id="UP001187531"/>
    </source>
</evidence>
<sequence>MTAIKIFVIGIPVSCVGIAVWWATRKYSELKEELRNTVEEKQLSLFKLLEEKTEASEKEKNSKESSNRLKEELRKTIEEKELLSFQLLEEKKEAAEREKSSNELCNRLKEDLRKTVDEKELLSLQLLEEKKEAAEKEKSSNESCNRLKEDLRKTVDEKELLSLQLIEEKKEAVQKEKSLKESCNRLKEQLTKAVNLSFKLAQEKKVALEKEKSFKELYDKLNEDLRNSAKRHSDVVFQLENEILILNDRVEEISRFNRSKPYFNTSRGSSHGKDLGRKIEKEKQKIPGDNELNKDKYSLEHTPTRSSYNEYKQRGNLCNTVRCELKSGNVLRAGETIGFGDDSSPAPKSADIVLLVEQKGCLKNTRIGTISMDIDHALKEAGYLGNRYAVVTFGGKGVFKSPHSRTADSEIWSNRKIVQKAFEGLPFNGDEQTNAIEAMNYATRLAYRAGVSKHIILISCESSCESKDYGDAVTLLLENDFKLHILRPEKFQLKGKKTLEDSKVILHNPLSGFKVWRF</sequence>
<dbReference type="InterPro" id="IPR036465">
    <property type="entry name" value="vWFA_dom_sf"/>
</dbReference>
<dbReference type="SUPFAM" id="SSF53300">
    <property type="entry name" value="vWA-like"/>
    <property type="match status" value="1"/>
</dbReference>
<dbReference type="Proteomes" id="UP001187531">
    <property type="component" value="Unassembled WGS sequence"/>
</dbReference>